<keyword evidence="4" id="KW-0732">Signal</keyword>
<dbReference type="PANTHER" id="PTHR30620">
    <property type="entry name" value="PERIPLASMIC BETA-GLUCOSIDASE-RELATED"/>
    <property type="match status" value="1"/>
</dbReference>
<dbReference type="PRINTS" id="PR00133">
    <property type="entry name" value="GLHYDRLASE3"/>
</dbReference>
<evidence type="ECO:0000256" key="6">
    <source>
        <dbReference type="ARBA" id="ARBA00023295"/>
    </source>
</evidence>
<evidence type="ECO:0000256" key="4">
    <source>
        <dbReference type="ARBA" id="ARBA00022729"/>
    </source>
</evidence>
<dbReference type="SMART" id="SM01217">
    <property type="entry name" value="Fn3_like"/>
    <property type="match status" value="1"/>
</dbReference>
<keyword evidence="9" id="KW-1185">Reference proteome</keyword>
<dbReference type="EC" id="3.2.1.21" evidence="3"/>
<dbReference type="InterPro" id="IPR002772">
    <property type="entry name" value="Glyco_hydro_3_C"/>
</dbReference>
<keyword evidence="5" id="KW-0378">Hydrolase</keyword>
<dbReference type="PANTHER" id="PTHR30620:SF16">
    <property type="entry name" value="LYSOSOMAL BETA GLUCOSIDASE"/>
    <property type="match status" value="1"/>
</dbReference>
<dbReference type="InterPro" id="IPR001764">
    <property type="entry name" value="Glyco_hydro_3_N"/>
</dbReference>
<dbReference type="InterPro" id="IPR026891">
    <property type="entry name" value="Fn3-like"/>
</dbReference>
<dbReference type="GO" id="GO:0009251">
    <property type="term" value="P:glucan catabolic process"/>
    <property type="evidence" value="ECO:0007669"/>
    <property type="project" value="TreeGrafter"/>
</dbReference>
<sequence>MITKYTKFIAGIVTISIFYLASCQQSTPQTNSDQDGRVTELMSQMSVEDKVGQMTQITLSMLMKDNQLNIEELKNAIINKKVGSILNVNGTPLSIEEWHELLTSIQDIATKETTLKIPVLYGIDAIHGTTYTQGSTLFPHNIGMGATRNPDLVKQSAKITALETRASGIRWNFDPALGIARQPLWSRYEEMYGEATVLSTVLGSAAITAYEEDGLDQVTAVASCMKHFLGYSVPLSGKDRTPAYIPDTQLREIFLPPFEAAVQSGTSTVMINSGEINGVPVHASKYYLTDILRGELGFEGLAVTDWEDIIRLHGRHHVAATPKEAVKIAINAGIDMSMVPVDYSFFDYLVELVNEGEVPMSRIDEAVYRILKLKYDLGLFDNAYPEQEAIANFGKASYKDVALNAALESITLLKNEGQTLPLDKNAKVLLMGPAANNHGSLHGSWSYTWQGQDESQFADETLTLKSALEAKIGTGNVTCNTTAVFEDAANTSLDFLKKNAAKSDVIVLAIGEKSYAESPGGIHDLNLEANQIELAKAAYATGKPVVLLIAQGRPRVISPIVEGADAIVNLYRPASQGATATMEILFGDYNPNGVLPFSYPRHAGDILLYDRKHTEEVTEFIPDSYGGGGYNPQWAFGYGLSYTTFEYGDIQLDKKAYAKNETITVAIDITNTGDRDGKLAIDLFVSDLYASVTPSYKKLKKFSKENFKAGETKTVTFTLDGKDLTYINAESQKTLEAGEFTVSIGDKKSTFELK</sequence>
<evidence type="ECO:0000256" key="3">
    <source>
        <dbReference type="ARBA" id="ARBA00012744"/>
    </source>
</evidence>
<dbReference type="AlphaFoldDB" id="A0A1M6VUZ2"/>
<evidence type="ECO:0000256" key="2">
    <source>
        <dbReference type="ARBA" id="ARBA00005336"/>
    </source>
</evidence>
<evidence type="ECO:0000313" key="8">
    <source>
        <dbReference type="EMBL" id="SHK85224.1"/>
    </source>
</evidence>
<comment type="similarity">
    <text evidence="2">Belongs to the glycosyl hydrolase 3 family.</text>
</comment>
<dbReference type="STRING" id="156994.SAMN04488028_1107"/>
<dbReference type="InterPro" id="IPR036962">
    <property type="entry name" value="Glyco_hydro_3_N_sf"/>
</dbReference>
<dbReference type="Gene3D" id="2.60.40.10">
    <property type="entry name" value="Immunoglobulins"/>
    <property type="match status" value="1"/>
</dbReference>
<organism evidence="8 9">
    <name type="scientific">Reichenbachiella agariperforans</name>
    <dbReference type="NCBI Taxonomy" id="156994"/>
    <lineage>
        <taxon>Bacteria</taxon>
        <taxon>Pseudomonadati</taxon>
        <taxon>Bacteroidota</taxon>
        <taxon>Cytophagia</taxon>
        <taxon>Cytophagales</taxon>
        <taxon>Reichenbachiellaceae</taxon>
        <taxon>Reichenbachiella</taxon>
    </lineage>
</organism>
<dbReference type="EMBL" id="FRAA01000010">
    <property type="protein sequence ID" value="SHK85224.1"/>
    <property type="molecule type" value="Genomic_DNA"/>
</dbReference>
<dbReference type="InterPro" id="IPR013783">
    <property type="entry name" value="Ig-like_fold"/>
</dbReference>
<dbReference type="GO" id="GO:0008422">
    <property type="term" value="F:beta-glucosidase activity"/>
    <property type="evidence" value="ECO:0007669"/>
    <property type="project" value="UniProtKB-EC"/>
</dbReference>
<protein>
    <recommendedName>
        <fullName evidence="3">beta-glucosidase</fullName>
        <ecNumber evidence="3">3.2.1.21</ecNumber>
    </recommendedName>
</protein>
<evidence type="ECO:0000256" key="1">
    <source>
        <dbReference type="ARBA" id="ARBA00000448"/>
    </source>
</evidence>
<dbReference type="SUPFAM" id="SSF51445">
    <property type="entry name" value="(Trans)glycosidases"/>
    <property type="match status" value="1"/>
</dbReference>
<dbReference type="InterPro" id="IPR051915">
    <property type="entry name" value="Cellulose_Degrad_GH3"/>
</dbReference>
<dbReference type="Pfam" id="PF00933">
    <property type="entry name" value="Glyco_hydro_3"/>
    <property type="match status" value="1"/>
</dbReference>
<name>A0A1M6VUZ2_REIAG</name>
<reference evidence="9" key="1">
    <citation type="submission" date="2016-11" db="EMBL/GenBank/DDBJ databases">
        <authorList>
            <person name="Varghese N."/>
            <person name="Submissions S."/>
        </authorList>
    </citation>
    <scope>NUCLEOTIDE SEQUENCE [LARGE SCALE GENOMIC DNA]</scope>
    <source>
        <strain evidence="9">DSM 26134</strain>
    </source>
</reference>
<dbReference type="Gene3D" id="3.20.20.300">
    <property type="entry name" value="Glycoside hydrolase, family 3, N-terminal domain"/>
    <property type="match status" value="1"/>
</dbReference>
<comment type="catalytic activity">
    <reaction evidence="1">
        <text>Hydrolysis of terminal, non-reducing beta-D-glucosyl residues with release of beta-D-glucose.</text>
        <dbReference type="EC" id="3.2.1.21"/>
    </reaction>
</comment>
<proteinExistence type="inferred from homology"/>
<evidence type="ECO:0000256" key="5">
    <source>
        <dbReference type="ARBA" id="ARBA00022801"/>
    </source>
</evidence>
<dbReference type="InterPro" id="IPR036881">
    <property type="entry name" value="Glyco_hydro_3_C_sf"/>
</dbReference>
<dbReference type="InterPro" id="IPR017853">
    <property type="entry name" value="GH"/>
</dbReference>
<gene>
    <name evidence="8" type="ORF">SAMN04488028_1107</name>
</gene>
<dbReference type="Pfam" id="PF01915">
    <property type="entry name" value="Glyco_hydro_3_C"/>
    <property type="match status" value="1"/>
</dbReference>
<feature type="domain" description="Fibronectin type III-like" evidence="7">
    <location>
        <begin position="683"/>
        <end position="748"/>
    </location>
</feature>
<dbReference type="Pfam" id="PF14310">
    <property type="entry name" value="Fn3-like"/>
    <property type="match status" value="1"/>
</dbReference>
<evidence type="ECO:0000259" key="7">
    <source>
        <dbReference type="SMART" id="SM01217"/>
    </source>
</evidence>
<keyword evidence="6" id="KW-0326">Glycosidase</keyword>
<dbReference type="SUPFAM" id="SSF52279">
    <property type="entry name" value="Beta-D-glucan exohydrolase, C-terminal domain"/>
    <property type="match status" value="1"/>
</dbReference>
<dbReference type="RefSeq" id="WP_073125044.1">
    <property type="nucleotide sequence ID" value="NZ_FRAA01000010.1"/>
</dbReference>
<evidence type="ECO:0000313" key="9">
    <source>
        <dbReference type="Proteomes" id="UP000184474"/>
    </source>
</evidence>
<dbReference type="FunFam" id="3.20.20.300:FF:000007">
    <property type="entry name" value="Lysosomal beta glucosidase"/>
    <property type="match status" value="1"/>
</dbReference>
<accession>A0A1M6VUZ2</accession>
<dbReference type="Gene3D" id="3.40.50.1700">
    <property type="entry name" value="Glycoside hydrolase family 3 C-terminal domain"/>
    <property type="match status" value="1"/>
</dbReference>
<dbReference type="Proteomes" id="UP000184474">
    <property type="component" value="Unassembled WGS sequence"/>
</dbReference>